<accession>A0A2T3FXJ2</accession>
<dbReference type="GO" id="GO:0043565">
    <property type="term" value="F:sequence-specific DNA binding"/>
    <property type="evidence" value="ECO:0007669"/>
    <property type="project" value="InterPro"/>
</dbReference>
<evidence type="ECO:0000259" key="4">
    <source>
        <dbReference type="PROSITE" id="PS01124"/>
    </source>
</evidence>
<evidence type="ECO:0000313" key="6">
    <source>
        <dbReference type="Proteomes" id="UP000240974"/>
    </source>
</evidence>
<keyword evidence="2" id="KW-0238">DNA-binding</keyword>
<evidence type="ECO:0000313" key="5">
    <source>
        <dbReference type="EMBL" id="PST39963.1"/>
    </source>
</evidence>
<evidence type="ECO:0000256" key="2">
    <source>
        <dbReference type="ARBA" id="ARBA00023125"/>
    </source>
</evidence>
<dbReference type="AlphaFoldDB" id="A0A2T3FXJ2"/>
<dbReference type="PROSITE" id="PS01124">
    <property type="entry name" value="HTH_ARAC_FAMILY_2"/>
    <property type="match status" value="1"/>
</dbReference>
<keyword evidence="1" id="KW-0805">Transcription regulation</keyword>
<evidence type="ECO:0000256" key="3">
    <source>
        <dbReference type="ARBA" id="ARBA00023163"/>
    </source>
</evidence>
<dbReference type="PROSITE" id="PS00041">
    <property type="entry name" value="HTH_ARAC_FAMILY_1"/>
    <property type="match status" value="1"/>
</dbReference>
<dbReference type="InterPro" id="IPR020449">
    <property type="entry name" value="Tscrpt_reg_AraC-type_HTH"/>
</dbReference>
<dbReference type="PANTHER" id="PTHR43280:SF2">
    <property type="entry name" value="HTH-TYPE TRANSCRIPTIONAL REGULATOR EXSA"/>
    <property type="match status" value="1"/>
</dbReference>
<dbReference type="SMART" id="SM00342">
    <property type="entry name" value="HTH_ARAC"/>
    <property type="match status" value="1"/>
</dbReference>
<dbReference type="InterPro" id="IPR018062">
    <property type="entry name" value="HTH_AraC-typ_CS"/>
</dbReference>
<dbReference type="EMBL" id="PYLQ01000014">
    <property type="protein sequence ID" value="PST39963.1"/>
    <property type="molecule type" value="Genomic_DNA"/>
</dbReference>
<organism evidence="5 6">
    <name type="scientific">Faecalibacillus intestinalis</name>
    <dbReference type="NCBI Taxonomy" id="1982626"/>
    <lineage>
        <taxon>Bacteria</taxon>
        <taxon>Bacillati</taxon>
        <taxon>Bacillota</taxon>
        <taxon>Erysipelotrichia</taxon>
        <taxon>Erysipelotrichales</taxon>
        <taxon>Coprobacillaceae</taxon>
        <taxon>Faecalibacillus</taxon>
    </lineage>
</organism>
<dbReference type="RefSeq" id="WP_107030182.1">
    <property type="nucleotide sequence ID" value="NZ_JAQDCP010000010.1"/>
</dbReference>
<dbReference type="GO" id="GO:0003700">
    <property type="term" value="F:DNA-binding transcription factor activity"/>
    <property type="evidence" value="ECO:0007669"/>
    <property type="project" value="InterPro"/>
</dbReference>
<gene>
    <name evidence="5" type="ORF">C7U54_09820</name>
</gene>
<dbReference type="InterPro" id="IPR009057">
    <property type="entry name" value="Homeodomain-like_sf"/>
</dbReference>
<protein>
    <recommendedName>
        <fullName evidence="4">HTH araC/xylS-type domain-containing protein</fullName>
    </recommendedName>
</protein>
<dbReference type="Pfam" id="PF12833">
    <property type="entry name" value="HTH_18"/>
    <property type="match status" value="1"/>
</dbReference>
<comment type="caution">
    <text evidence="5">The sequence shown here is derived from an EMBL/GenBank/DDBJ whole genome shotgun (WGS) entry which is preliminary data.</text>
</comment>
<keyword evidence="6" id="KW-1185">Reference proteome</keyword>
<evidence type="ECO:0000256" key="1">
    <source>
        <dbReference type="ARBA" id="ARBA00023015"/>
    </source>
</evidence>
<name>A0A2T3FXJ2_9FIRM</name>
<reference evidence="5 6" key="1">
    <citation type="journal article" date="2019" name="Int. J. Syst. Evol. Microbiol.">
        <title>Faecalibacillus intestinalis gen. nov., sp. nov. and Faecalibacillus faecis sp. nov., isolated from human faeces.</title>
        <authorList>
            <person name="Seo B."/>
            <person name="Jeon K."/>
            <person name="Baek I."/>
            <person name="Lee Y.M."/>
            <person name="Baek K."/>
            <person name="Ko G."/>
        </authorList>
    </citation>
    <scope>NUCLEOTIDE SEQUENCE [LARGE SCALE GENOMIC DNA]</scope>
    <source>
        <strain evidence="5 6">SNUG30099</strain>
    </source>
</reference>
<dbReference type="InterPro" id="IPR018060">
    <property type="entry name" value="HTH_AraC"/>
</dbReference>
<dbReference type="Proteomes" id="UP000240974">
    <property type="component" value="Unassembled WGS sequence"/>
</dbReference>
<dbReference type="SUPFAM" id="SSF46689">
    <property type="entry name" value="Homeodomain-like"/>
    <property type="match status" value="2"/>
</dbReference>
<keyword evidence="3" id="KW-0804">Transcription</keyword>
<feature type="domain" description="HTH araC/xylS-type" evidence="4">
    <location>
        <begin position="171"/>
        <end position="269"/>
    </location>
</feature>
<sequence length="278" mass="33503">MQKIYYEITKTMNNLPISICPHKKSPCKICTGHWHRSLELSIVFEGKVIFFNDGVKRIRYKNEVNISNCEEIHYSIPQYKEFDEKIVGYTMHINYGFLKKMIPDIKNIYFNIDEPFLNKKITKYMMDIYSFYISNQSTKYMNILMVTLEMLIFLYENCKNERKMIKTEKTKDILEYVNNHYNEELLVYEVAKRFGYSREYFSRFFKKEIGISFKDYLTQYRLNKSLIELELNNKTITDIAFNTGFSNETQYINSFKKIFKLTPGQYRKSHINDEKVTK</sequence>
<dbReference type="PANTHER" id="PTHR43280">
    <property type="entry name" value="ARAC-FAMILY TRANSCRIPTIONAL REGULATOR"/>
    <property type="match status" value="1"/>
</dbReference>
<dbReference type="PRINTS" id="PR00032">
    <property type="entry name" value="HTHARAC"/>
</dbReference>
<dbReference type="Gene3D" id="1.10.10.60">
    <property type="entry name" value="Homeodomain-like"/>
    <property type="match status" value="2"/>
</dbReference>
<proteinExistence type="predicted"/>